<organism evidence="1 2">
    <name type="scientific">Kuraishia capsulata CBS 1993</name>
    <dbReference type="NCBI Taxonomy" id="1382522"/>
    <lineage>
        <taxon>Eukaryota</taxon>
        <taxon>Fungi</taxon>
        <taxon>Dikarya</taxon>
        <taxon>Ascomycota</taxon>
        <taxon>Saccharomycotina</taxon>
        <taxon>Pichiomycetes</taxon>
        <taxon>Pichiales</taxon>
        <taxon>Pichiaceae</taxon>
        <taxon>Kuraishia</taxon>
    </lineage>
</organism>
<dbReference type="RefSeq" id="XP_022461971.1">
    <property type="nucleotide sequence ID" value="XM_022604640.1"/>
</dbReference>
<dbReference type="GeneID" id="34523359"/>
<protein>
    <submittedName>
        <fullName evidence="1">Uncharacterized protein</fullName>
    </submittedName>
</protein>
<dbReference type="OrthoDB" id="4046837at2759"/>
<accession>W6MVL1</accession>
<reference evidence="1" key="2">
    <citation type="submission" date="2014-02" db="EMBL/GenBank/DDBJ databases">
        <title>Complete DNA sequence of /Kuraishia capsulata/ illustrates novel genomic features among budding yeasts (/Saccharomycotina/).</title>
        <authorList>
            <person name="Morales L."/>
            <person name="Noel B."/>
            <person name="Porcel B."/>
            <person name="Marcet-Houben M."/>
            <person name="Hullo M-F."/>
            <person name="Sacerdot C."/>
            <person name="Tekaia F."/>
            <person name="Leh-Louis V."/>
            <person name="Despons L."/>
            <person name="Khanna V."/>
            <person name="Aury J-M."/>
            <person name="Barbe V."/>
            <person name="Couloux A."/>
            <person name="Labadie K."/>
            <person name="Pelletier E."/>
            <person name="Souciet J-L."/>
            <person name="Boekhout T."/>
            <person name="Gabaldon T."/>
            <person name="Wincker P."/>
            <person name="Dujon B."/>
        </authorList>
    </citation>
    <scope>NUCLEOTIDE SEQUENCE</scope>
    <source>
        <strain evidence="1">CBS 1993</strain>
    </source>
</reference>
<reference evidence="1" key="1">
    <citation type="submission" date="2013-12" db="EMBL/GenBank/DDBJ databases">
        <authorList>
            <person name="Genoscope - CEA"/>
        </authorList>
    </citation>
    <scope>NUCLEOTIDE SEQUENCE</scope>
    <source>
        <strain evidence="1">CBS 1993</strain>
    </source>
</reference>
<evidence type="ECO:0000313" key="1">
    <source>
        <dbReference type="EMBL" id="CDK29992.1"/>
    </source>
</evidence>
<dbReference type="EMBL" id="HG793131">
    <property type="protein sequence ID" value="CDK29992.1"/>
    <property type="molecule type" value="Genomic_DNA"/>
</dbReference>
<keyword evidence="2" id="KW-1185">Reference proteome</keyword>
<dbReference type="HOGENOM" id="CLU_038968_0_0_1"/>
<dbReference type="AlphaFoldDB" id="W6MVL1"/>
<name>W6MVL1_9ASCO</name>
<dbReference type="Proteomes" id="UP000019384">
    <property type="component" value="Unassembled WGS sequence"/>
</dbReference>
<proteinExistence type="predicted"/>
<sequence>MLRLKFFTPSPIGLTKCVRLYSSVSKVIPRELKPYHDRLSSLNDSGEARDVVEASETDSELNEDFKSQLYNQVIRQFARSDYSVVNEFSGKLTKLGKHLEPGALIEAIKYNPGRVNTSWEIYEKFAPNAALEASPVLAQILYLEVLEKLCLGELIDIEEGYEMDEKSLGKAFQLVGKLVAPVPESLRKVLVEACIKLDLVPMIALLEVQDAHLEDLILTLENEEEKILQLWKLVNESSANVQVFKTVIPVIARNIKEESGKQEKLQKFIKNAQISEDSALKTLLDLKASKLLENTLKRLQDLKADSGAHDDALGVRLLLLKSIGIYSEDLKKTLELFHKYQSVEKYKREDLQKSMAVILAYHSVLSGNQILLQVSESMIPQTPIPAECTAALILANGALGNPENSLDIYNANIQNVSKDNLNQLEISDSALLTESLIAVYLGQQDRDFAELIRNGATSSGLISRDTGVTRVKAMFKNYGDLVEEADTESRLNAMLIGRIKDLA</sequence>
<gene>
    <name evidence="1" type="ORF">KUCA_T00005987001</name>
</gene>
<evidence type="ECO:0000313" key="2">
    <source>
        <dbReference type="Proteomes" id="UP000019384"/>
    </source>
</evidence>